<dbReference type="EMBL" id="KE720772">
    <property type="protein sequence ID" value="ERF76245.1"/>
    <property type="molecule type" value="Genomic_DNA"/>
</dbReference>
<dbReference type="AlphaFoldDB" id="U1HZB3"/>
<dbReference type="GeneID" id="19239353"/>
<dbReference type="OrthoDB" id="4167997at2759"/>
<reference evidence="3" key="1">
    <citation type="journal article" date="2014" name="BMC Genomics">
        <title>Genome characteristics reveal the impact of lichenization on lichen-forming fungus Endocarpon pusillum Hedwig (Verrucariales, Ascomycota).</title>
        <authorList>
            <person name="Wang Y.-Y."/>
            <person name="Liu B."/>
            <person name="Zhang X.-Y."/>
            <person name="Zhou Q.-M."/>
            <person name="Zhang T."/>
            <person name="Li H."/>
            <person name="Yu Y.-F."/>
            <person name="Zhang X.-L."/>
            <person name="Hao X.-Y."/>
            <person name="Wang M."/>
            <person name="Wang L."/>
            <person name="Wei J.-C."/>
        </authorList>
    </citation>
    <scope>NUCLEOTIDE SEQUENCE [LARGE SCALE GENOMIC DNA]</scope>
    <source>
        <strain evidence="3">Z07020 / HMAS-L-300199</strain>
    </source>
</reference>
<evidence type="ECO:0000256" key="1">
    <source>
        <dbReference type="SAM" id="MobiDB-lite"/>
    </source>
</evidence>
<dbReference type="eggNOG" id="ENOG502SMZT">
    <property type="taxonomic scope" value="Eukaryota"/>
</dbReference>
<feature type="region of interest" description="Disordered" evidence="1">
    <location>
        <begin position="129"/>
        <end position="169"/>
    </location>
</feature>
<sequence length="257" mass="28404">MKGCPACVVLKVLHSEPFIRIVVASCRLSKYLRDMLERNGGEQQQDENSCDTNKKAMTTGVEASTAATAALPDFSFWLNAVHRAVSEDDFWGLHFWEDIEARAEDLEMGVKELIRQCCGLSSFSTSAIAGTPQQQQQQQQQQQGSYYQTRRAVSSTLPGNKESAGMPHTITPSQTQSLKQQQLPASGLIKSNTCLTKRLPGEEQAWMRKVIEACWVMLTREAMMGGKRRMDPRGSAEAAVGMMRPAGAALRCRSLTT</sequence>
<gene>
    <name evidence="2" type="ORF">EPUS_04322</name>
</gene>
<proteinExistence type="predicted"/>
<evidence type="ECO:0000313" key="3">
    <source>
        <dbReference type="Proteomes" id="UP000019373"/>
    </source>
</evidence>
<dbReference type="RefSeq" id="XP_007786424.1">
    <property type="nucleotide sequence ID" value="XM_007788234.1"/>
</dbReference>
<protein>
    <submittedName>
        <fullName evidence="2">Uncharacterized protein</fullName>
    </submittedName>
</protein>
<evidence type="ECO:0000313" key="2">
    <source>
        <dbReference type="EMBL" id="ERF76245.1"/>
    </source>
</evidence>
<keyword evidence="3" id="KW-1185">Reference proteome</keyword>
<accession>U1HZB3</accession>
<feature type="compositionally biased region" description="Low complexity" evidence="1">
    <location>
        <begin position="133"/>
        <end position="143"/>
    </location>
</feature>
<dbReference type="Proteomes" id="UP000019373">
    <property type="component" value="Unassembled WGS sequence"/>
</dbReference>
<feature type="compositionally biased region" description="Polar residues" evidence="1">
    <location>
        <begin position="144"/>
        <end position="158"/>
    </location>
</feature>
<organism evidence="2 3">
    <name type="scientific">Endocarpon pusillum (strain Z07020 / HMAS-L-300199)</name>
    <name type="common">Lichen-forming fungus</name>
    <dbReference type="NCBI Taxonomy" id="1263415"/>
    <lineage>
        <taxon>Eukaryota</taxon>
        <taxon>Fungi</taxon>
        <taxon>Dikarya</taxon>
        <taxon>Ascomycota</taxon>
        <taxon>Pezizomycotina</taxon>
        <taxon>Eurotiomycetes</taxon>
        <taxon>Chaetothyriomycetidae</taxon>
        <taxon>Verrucariales</taxon>
        <taxon>Verrucariaceae</taxon>
        <taxon>Endocarpon</taxon>
    </lineage>
</organism>
<dbReference type="HOGENOM" id="CLU_1081945_0_0_1"/>
<name>U1HZB3_ENDPU</name>